<accession>A0A6J7EQ98</accession>
<dbReference type="EMBL" id="CAFBLS010000266">
    <property type="protein sequence ID" value="CAB4885326.1"/>
    <property type="molecule type" value="Genomic_DNA"/>
</dbReference>
<name>A0A6J7EQ98_9ZZZZ</name>
<organism evidence="1">
    <name type="scientific">freshwater metagenome</name>
    <dbReference type="NCBI Taxonomy" id="449393"/>
    <lineage>
        <taxon>unclassified sequences</taxon>
        <taxon>metagenomes</taxon>
        <taxon>ecological metagenomes</taxon>
    </lineage>
</organism>
<dbReference type="AlphaFoldDB" id="A0A6J7EQ98"/>
<gene>
    <name evidence="1" type="ORF">UFOPK3402_01738</name>
</gene>
<reference evidence="1" key="1">
    <citation type="submission" date="2020-05" db="EMBL/GenBank/DDBJ databases">
        <authorList>
            <person name="Chiriac C."/>
            <person name="Salcher M."/>
            <person name="Ghai R."/>
            <person name="Kavagutti S V."/>
        </authorList>
    </citation>
    <scope>NUCLEOTIDE SEQUENCE</scope>
</reference>
<protein>
    <submittedName>
        <fullName evidence="1">Unannotated protein</fullName>
    </submittedName>
</protein>
<evidence type="ECO:0000313" key="1">
    <source>
        <dbReference type="EMBL" id="CAB4885326.1"/>
    </source>
</evidence>
<sequence>MRMFETVATTVLIAFFLPDVTRRVRVCWPSGRSTVVAQVFFFSARSAVVVDAPSGPVIVQV</sequence>
<proteinExistence type="predicted"/>